<keyword evidence="2" id="KW-0238">DNA-binding</keyword>
<keyword evidence="3" id="KW-0804">Transcription</keyword>
<evidence type="ECO:0000256" key="2">
    <source>
        <dbReference type="ARBA" id="ARBA00023125"/>
    </source>
</evidence>
<keyword evidence="1" id="KW-0805">Transcription regulation</keyword>
<dbReference type="Proteomes" id="UP000659344">
    <property type="component" value="Unassembled WGS sequence"/>
</dbReference>
<dbReference type="SUPFAM" id="SSF51215">
    <property type="entry name" value="Regulatory protein AraC"/>
    <property type="match status" value="1"/>
</dbReference>
<dbReference type="PRINTS" id="PR00032">
    <property type="entry name" value="HTHARAC"/>
</dbReference>
<dbReference type="PROSITE" id="PS00041">
    <property type="entry name" value="HTH_ARAC_FAMILY_1"/>
    <property type="match status" value="1"/>
</dbReference>
<reference evidence="6" key="1">
    <citation type="journal article" date="2019" name="Int. J. Syst. Evol. Microbiol.">
        <title>The Global Catalogue of Microorganisms (GCM) 10K type strain sequencing project: providing services to taxonomists for standard genome sequencing and annotation.</title>
        <authorList>
            <consortium name="The Broad Institute Genomics Platform"/>
            <consortium name="The Broad Institute Genome Sequencing Center for Infectious Disease"/>
            <person name="Wu L."/>
            <person name="Ma J."/>
        </authorList>
    </citation>
    <scope>NUCLEOTIDE SEQUENCE [LARGE SCALE GENOMIC DNA]</scope>
    <source>
        <strain evidence="6">CGMCC 1.12769</strain>
    </source>
</reference>
<dbReference type="InterPro" id="IPR018060">
    <property type="entry name" value="HTH_AraC"/>
</dbReference>
<evidence type="ECO:0000256" key="3">
    <source>
        <dbReference type="ARBA" id="ARBA00023163"/>
    </source>
</evidence>
<name>A0ABQ1YIT3_9BACL</name>
<proteinExistence type="predicted"/>
<sequence>MLPSELRTSVGFQFVTPLRMLMLQGIGWEINSSENYIWDGKRRKDEHCLFQYTVSGGGEIEIQRVKYSLKQGDAFIVDIPGDHCYRLPPSSPKWEVLYVELSKEALPFLRQAMALSGPVFELPDSSPVVELAWDIYDKAIHNKIQDTYENSTLAYIWLMELTRHVSQNHVQPVSMKIEQCKQFIEQHYMEPIGLEDMAEVAGQSKFHFSREYERRLGITPVRHLTEVRLAHAVKLMMSTECNLEEIARKSGFSNANYFGKVFRKHMGVSPGIFRQNNTYAIQHVFHRP</sequence>
<evidence type="ECO:0000313" key="6">
    <source>
        <dbReference type="Proteomes" id="UP000659344"/>
    </source>
</evidence>
<feature type="domain" description="HTH araC/xylS-type" evidence="4">
    <location>
        <begin position="178"/>
        <end position="276"/>
    </location>
</feature>
<protein>
    <recommendedName>
        <fullName evidence="4">HTH araC/xylS-type domain-containing protein</fullName>
    </recommendedName>
</protein>
<evidence type="ECO:0000256" key="1">
    <source>
        <dbReference type="ARBA" id="ARBA00023015"/>
    </source>
</evidence>
<dbReference type="InterPro" id="IPR009057">
    <property type="entry name" value="Homeodomain-like_sf"/>
</dbReference>
<dbReference type="PANTHER" id="PTHR43280">
    <property type="entry name" value="ARAC-FAMILY TRANSCRIPTIONAL REGULATOR"/>
    <property type="match status" value="1"/>
</dbReference>
<keyword evidence="6" id="KW-1185">Reference proteome</keyword>
<dbReference type="PANTHER" id="PTHR43280:SF28">
    <property type="entry name" value="HTH-TYPE TRANSCRIPTIONAL ACTIVATOR RHAS"/>
    <property type="match status" value="1"/>
</dbReference>
<evidence type="ECO:0000313" key="5">
    <source>
        <dbReference type="EMBL" id="GGH27498.1"/>
    </source>
</evidence>
<dbReference type="Gene3D" id="1.10.10.60">
    <property type="entry name" value="Homeodomain-like"/>
    <property type="match status" value="2"/>
</dbReference>
<dbReference type="SUPFAM" id="SSF46689">
    <property type="entry name" value="Homeodomain-like"/>
    <property type="match status" value="2"/>
</dbReference>
<dbReference type="Pfam" id="PF12833">
    <property type="entry name" value="HTH_18"/>
    <property type="match status" value="1"/>
</dbReference>
<dbReference type="InterPro" id="IPR020449">
    <property type="entry name" value="Tscrpt_reg_AraC-type_HTH"/>
</dbReference>
<accession>A0ABQ1YIT3</accession>
<dbReference type="InterPro" id="IPR018062">
    <property type="entry name" value="HTH_AraC-typ_CS"/>
</dbReference>
<evidence type="ECO:0000259" key="4">
    <source>
        <dbReference type="PROSITE" id="PS01124"/>
    </source>
</evidence>
<dbReference type="RefSeq" id="WP_188539908.1">
    <property type="nucleotide sequence ID" value="NZ_BMFT01000001.1"/>
</dbReference>
<dbReference type="InterPro" id="IPR037923">
    <property type="entry name" value="HTH-like"/>
</dbReference>
<comment type="caution">
    <text evidence="5">The sequence shown here is derived from an EMBL/GenBank/DDBJ whole genome shotgun (WGS) entry which is preliminary data.</text>
</comment>
<dbReference type="PROSITE" id="PS01124">
    <property type="entry name" value="HTH_ARAC_FAMILY_2"/>
    <property type="match status" value="1"/>
</dbReference>
<dbReference type="EMBL" id="BMFT01000001">
    <property type="protein sequence ID" value="GGH27498.1"/>
    <property type="molecule type" value="Genomic_DNA"/>
</dbReference>
<organism evidence="5 6">
    <name type="scientific">Paenibacillus segetis</name>
    <dbReference type="NCBI Taxonomy" id="1325360"/>
    <lineage>
        <taxon>Bacteria</taxon>
        <taxon>Bacillati</taxon>
        <taxon>Bacillota</taxon>
        <taxon>Bacilli</taxon>
        <taxon>Bacillales</taxon>
        <taxon>Paenibacillaceae</taxon>
        <taxon>Paenibacillus</taxon>
    </lineage>
</organism>
<dbReference type="SMART" id="SM00342">
    <property type="entry name" value="HTH_ARAC"/>
    <property type="match status" value="1"/>
</dbReference>
<gene>
    <name evidence="5" type="ORF">GCM10008013_28990</name>
</gene>